<comment type="catalytic activity">
    <reaction evidence="3 4">
        <text>(R)-4'-phosphopantothenate + L-cysteine + CTP = N-[(R)-4-phosphopantothenoyl]-L-cysteine + CMP + diphosphate + H(+)</text>
        <dbReference type="Rhea" id="RHEA:19397"/>
        <dbReference type="ChEBI" id="CHEBI:10986"/>
        <dbReference type="ChEBI" id="CHEBI:15378"/>
        <dbReference type="ChEBI" id="CHEBI:33019"/>
        <dbReference type="ChEBI" id="CHEBI:35235"/>
        <dbReference type="ChEBI" id="CHEBI:37563"/>
        <dbReference type="ChEBI" id="CHEBI:59458"/>
        <dbReference type="ChEBI" id="CHEBI:60377"/>
        <dbReference type="EC" id="6.3.2.5"/>
    </reaction>
</comment>
<dbReference type="UniPathway" id="UPA00241">
    <property type="reaction ID" value="UER00353"/>
</dbReference>
<feature type="binding site" evidence="3">
    <location>
        <position position="342"/>
    </location>
    <ligand>
        <name>CTP</name>
        <dbReference type="ChEBI" id="CHEBI:37563"/>
    </ligand>
</feature>
<evidence type="ECO:0000313" key="8">
    <source>
        <dbReference type="Proteomes" id="UP000295188"/>
    </source>
</evidence>
<keyword evidence="3 4" id="KW-0288">FMN</keyword>
<dbReference type="GO" id="GO:0015941">
    <property type="term" value="P:pantothenate catabolic process"/>
    <property type="evidence" value="ECO:0007669"/>
    <property type="project" value="InterPro"/>
</dbReference>
<comment type="catalytic activity">
    <reaction evidence="3 4">
        <text>N-[(R)-4-phosphopantothenoyl]-L-cysteine + H(+) = (R)-4'-phosphopantetheine + CO2</text>
        <dbReference type="Rhea" id="RHEA:16793"/>
        <dbReference type="ChEBI" id="CHEBI:15378"/>
        <dbReference type="ChEBI" id="CHEBI:16526"/>
        <dbReference type="ChEBI" id="CHEBI:59458"/>
        <dbReference type="ChEBI" id="CHEBI:61723"/>
        <dbReference type="EC" id="4.1.1.36"/>
    </reaction>
</comment>
<comment type="caution">
    <text evidence="7">The sequence shown here is derived from an EMBL/GenBank/DDBJ whole genome shotgun (WGS) entry which is preliminary data.</text>
</comment>
<dbReference type="GO" id="GO:0004632">
    <property type="term" value="F:phosphopantothenate--cysteine ligase activity"/>
    <property type="evidence" value="ECO:0007669"/>
    <property type="project" value="UniProtKB-UniRule"/>
</dbReference>
<dbReference type="InterPro" id="IPR005252">
    <property type="entry name" value="CoaBC"/>
</dbReference>
<accession>A0A4R3KCG2</accession>
<dbReference type="Pfam" id="PF02441">
    <property type="entry name" value="Flavoprotein"/>
    <property type="match status" value="1"/>
</dbReference>
<dbReference type="SUPFAM" id="SSF52507">
    <property type="entry name" value="Homo-oligomeric flavin-containing Cys decarboxylases, HFCD"/>
    <property type="match status" value="1"/>
</dbReference>
<dbReference type="Gene3D" id="3.40.50.1950">
    <property type="entry name" value="Flavin prenyltransferase-like"/>
    <property type="match status" value="1"/>
</dbReference>
<evidence type="ECO:0000256" key="4">
    <source>
        <dbReference type="RuleBase" id="RU364078"/>
    </source>
</evidence>
<dbReference type="GO" id="GO:0004633">
    <property type="term" value="F:phosphopantothenoylcysteine decarboxylase activity"/>
    <property type="evidence" value="ECO:0007669"/>
    <property type="project" value="UniProtKB-UniRule"/>
</dbReference>
<evidence type="ECO:0000256" key="2">
    <source>
        <dbReference type="ARBA" id="ARBA00023239"/>
    </source>
</evidence>
<evidence type="ECO:0000313" key="7">
    <source>
        <dbReference type="EMBL" id="TCS80916.1"/>
    </source>
</evidence>
<keyword evidence="3 4" id="KW-0285">Flavoprotein</keyword>
<dbReference type="InterPro" id="IPR007085">
    <property type="entry name" value="DNA/pantothenate-metab_flavo_C"/>
</dbReference>
<feature type="active site" description="Proton donor" evidence="3">
    <location>
        <position position="158"/>
    </location>
</feature>
<name>A0A4R3KCG2_9FIRM</name>
<dbReference type="Pfam" id="PF04127">
    <property type="entry name" value="DFP"/>
    <property type="match status" value="1"/>
</dbReference>
<comment type="similarity">
    <text evidence="3 4">In the N-terminal section; belongs to the HFCD (homo-oligomeric flavin containing Cys decarboxylase) superfamily.</text>
</comment>
<feature type="binding site" evidence="3">
    <location>
        <position position="324"/>
    </location>
    <ligand>
        <name>CTP</name>
        <dbReference type="ChEBI" id="CHEBI:37563"/>
    </ligand>
</feature>
<dbReference type="RefSeq" id="WP_132547615.1">
    <property type="nucleotide sequence ID" value="NZ_SMAA01000003.1"/>
</dbReference>
<dbReference type="InterPro" id="IPR003382">
    <property type="entry name" value="Flavoprotein"/>
</dbReference>
<dbReference type="PANTHER" id="PTHR14359:SF6">
    <property type="entry name" value="PHOSPHOPANTOTHENOYLCYSTEINE DECARBOXYLASE"/>
    <property type="match status" value="1"/>
</dbReference>
<comment type="pathway">
    <text evidence="3 4">Cofactor biosynthesis; coenzyme A biosynthesis; CoA from (R)-pantothenate: step 2/5.</text>
</comment>
<keyword evidence="3" id="KW-0460">Magnesium</keyword>
<dbReference type="SUPFAM" id="SSF102645">
    <property type="entry name" value="CoaB-like"/>
    <property type="match status" value="1"/>
</dbReference>
<comment type="pathway">
    <text evidence="3 4">Cofactor biosynthesis; coenzyme A biosynthesis; CoA from (R)-pantothenate: step 3/5.</text>
</comment>
<keyword evidence="3 4" id="KW-0436">Ligase</keyword>
<evidence type="ECO:0000259" key="6">
    <source>
        <dbReference type="Pfam" id="PF04127"/>
    </source>
</evidence>
<dbReference type="Proteomes" id="UP000295188">
    <property type="component" value="Unassembled WGS sequence"/>
</dbReference>
<dbReference type="AlphaFoldDB" id="A0A4R3KCG2"/>
<dbReference type="OrthoDB" id="9802554at2"/>
<reference evidence="7 8" key="1">
    <citation type="submission" date="2019-03" db="EMBL/GenBank/DDBJ databases">
        <title>Genomic Encyclopedia of Type Strains, Phase IV (KMG-IV): sequencing the most valuable type-strain genomes for metagenomic binning, comparative biology and taxonomic classification.</title>
        <authorList>
            <person name="Goeker M."/>
        </authorList>
    </citation>
    <scope>NUCLEOTIDE SEQUENCE [LARGE SCALE GENOMIC DNA]</scope>
    <source>
        <strain evidence="7 8">DSM 20467</strain>
    </source>
</reference>
<dbReference type="EC" id="6.3.2.5" evidence="3"/>
<keyword evidence="3" id="KW-0479">Metal-binding</keyword>
<dbReference type="EC" id="4.1.1.36" evidence="3"/>
<keyword evidence="8" id="KW-1185">Reference proteome</keyword>
<comment type="caution">
    <text evidence="3">Lacks conserved residue(s) required for the propagation of feature annotation.</text>
</comment>
<dbReference type="InterPro" id="IPR036551">
    <property type="entry name" value="Flavin_trans-like"/>
</dbReference>
<feature type="domain" description="Flavoprotein" evidence="5">
    <location>
        <begin position="5"/>
        <end position="177"/>
    </location>
</feature>
<feature type="binding site" evidence="3">
    <location>
        <position position="338"/>
    </location>
    <ligand>
        <name>CTP</name>
        <dbReference type="ChEBI" id="CHEBI:37563"/>
    </ligand>
</feature>
<dbReference type="NCBIfam" id="TIGR00521">
    <property type="entry name" value="coaBC_dfp"/>
    <property type="match status" value="1"/>
</dbReference>
<evidence type="ECO:0000259" key="5">
    <source>
        <dbReference type="Pfam" id="PF02441"/>
    </source>
</evidence>
<dbReference type="InterPro" id="IPR035929">
    <property type="entry name" value="CoaB-like_sf"/>
</dbReference>
<dbReference type="GO" id="GO:0071513">
    <property type="term" value="C:phosphopantothenoylcysteine decarboxylase complex"/>
    <property type="evidence" value="ECO:0007669"/>
    <property type="project" value="TreeGrafter"/>
</dbReference>
<dbReference type="GO" id="GO:0046872">
    <property type="term" value="F:metal ion binding"/>
    <property type="evidence" value="ECO:0007669"/>
    <property type="project" value="UniProtKB-KW"/>
</dbReference>
<keyword evidence="1 3" id="KW-0210">Decarboxylase</keyword>
<feature type="region of interest" description="Phosphopantothenate--cysteine ligase" evidence="3">
    <location>
        <begin position="191"/>
        <end position="402"/>
    </location>
</feature>
<evidence type="ECO:0000256" key="1">
    <source>
        <dbReference type="ARBA" id="ARBA00022793"/>
    </source>
</evidence>
<feature type="binding site" evidence="3">
    <location>
        <begin position="305"/>
        <end position="308"/>
    </location>
    <ligand>
        <name>CTP</name>
        <dbReference type="ChEBI" id="CHEBI:37563"/>
    </ligand>
</feature>
<dbReference type="EMBL" id="SMAA01000003">
    <property type="protein sequence ID" value="TCS80916.1"/>
    <property type="molecule type" value="Genomic_DNA"/>
</dbReference>
<protein>
    <recommendedName>
        <fullName evidence="3">Coenzyme A biosynthesis bifunctional protein CoaBC</fullName>
    </recommendedName>
    <alternativeName>
        <fullName evidence="3">DNA/pantothenate metabolism flavoprotein</fullName>
    </alternativeName>
    <alternativeName>
        <fullName evidence="3">Phosphopantothenoylcysteine synthetase/decarboxylase</fullName>
        <shortName evidence="3">PPCS-PPCDC</shortName>
    </alternativeName>
    <domain>
        <recommendedName>
            <fullName evidence="3">Phosphopantothenoylcysteine decarboxylase</fullName>
            <shortName evidence="3">PPC decarboxylase</shortName>
            <shortName evidence="3">PPC-DC</shortName>
            <ecNumber evidence="3">4.1.1.36</ecNumber>
        </recommendedName>
        <alternativeName>
            <fullName evidence="3">CoaC</fullName>
        </alternativeName>
    </domain>
    <domain>
        <recommendedName>
            <fullName evidence="3">Phosphopantothenate--cysteine ligase</fullName>
            <ecNumber evidence="3">6.3.2.5</ecNumber>
        </recommendedName>
        <alternativeName>
            <fullName evidence="3">CoaB</fullName>
        </alternativeName>
        <alternativeName>
            <fullName evidence="3">Phosphopantothenoylcysteine synthetase</fullName>
            <shortName evidence="3">PPC synthetase</shortName>
            <shortName evidence="3">PPC-S</shortName>
        </alternativeName>
    </domain>
</protein>
<comment type="similarity">
    <text evidence="3 4">In the C-terminal section; belongs to the PPC synthetase family.</text>
</comment>
<comment type="cofactor">
    <cofactor evidence="3">
        <name>FMN</name>
        <dbReference type="ChEBI" id="CHEBI:58210"/>
    </cofactor>
    <text evidence="3">Binds 1 FMN per subunit.</text>
</comment>
<dbReference type="HAMAP" id="MF_02225">
    <property type="entry name" value="CoaBC"/>
    <property type="match status" value="1"/>
</dbReference>
<comment type="function">
    <text evidence="4">Catalyzes two steps in the biosynthesis of coenzyme A. In the first step cysteine is conjugated to 4'-phosphopantothenate to form 4-phosphopantothenoylcysteine, in the latter compound is decarboxylated to form 4'-phosphopantotheine.</text>
</comment>
<sequence length="402" mass="43368">MLKGKNILLGVCGGIAAYKAVEIASRLRKLGATVDVIMTSAATKFVTPLTFQEITGNPVSTDMWEKVHTWNVEHIALAQKADLVLIAPATADIIAKLAAGIADDMLSTTLLATTAPVFLAPAMNTNMYQNPISQRNLQTLKELGTYHIIPPASGYLACGSSGVGRLPEPAAIVDNITAYFACVQDLKGKRILISAGGTREPIDPVRYIGNRSSGKMGYALAEEAAKRGAVVTLISGQTALTASSRIDVIKVETAKQMQDHIEEKFADSEIIIMAAAVADYCVEEVASQKIKKSAKTLTITLKKNPDILLNLGQKKTKDQFLVGFAAETQKLLAFAKEKLERKNLDMIIANDVSKKNAGFNTDTNIVKIITRDKSVEDVPMMKKTALASIILDRIKSLYNSET</sequence>
<feature type="region of interest" description="Phosphopantothenoylcysteine decarboxylase" evidence="3">
    <location>
        <begin position="1"/>
        <end position="190"/>
    </location>
</feature>
<dbReference type="GO" id="GO:0015937">
    <property type="term" value="P:coenzyme A biosynthetic process"/>
    <property type="evidence" value="ECO:0007669"/>
    <property type="project" value="UniProtKB-UniRule"/>
</dbReference>
<evidence type="ECO:0000256" key="3">
    <source>
        <dbReference type="HAMAP-Rule" id="MF_02225"/>
    </source>
</evidence>
<dbReference type="PANTHER" id="PTHR14359">
    <property type="entry name" value="HOMO-OLIGOMERIC FLAVIN CONTAINING CYS DECARBOXYLASE FAMILY"/>
    <property type="match status" value="1"/>
</dbReference>
<proteinExistence type="inferred from homology"/>
<feature type="domain" description="DNA/pantothenate metabolism flavoprotein C-terminal" evidence="6">
    <location>
        <begin position="186"/>
        <end position="396"/>
    </location>
</feature>
<keyword evidence="2 3" id="KW-0456">Lyase</keyword>
<dbReference type="Gene3D" id="3.40.50.10300">
    <property type="entry name" value="CoaB-like"/>
    <property type="match status" value="1"/>
</dbReference>
<gene>
    <name evidence="3" type="primary">coaBC</name>
    <name evidence="7" type="ORF">EDC37_10386</name>
</gene>
<comment type="function">
    <text evidence="3">Catalyzes two sequential steps in the biosynthesis of coenzyme A. In the first step cysteine is conjugated to 4'-phosphopantothenate to form 4-phosphopantothenoylcysteine. In the second step the latter compound is decarboxylated to form 4'-phosphopantotheine.</text>
</comment>
<organism evidence="7 8">
    <name type="scientific">Pectinatus cerevisiiphilus</name>
    <dbReference type="NCBI Taxonomy" id="86956"/>
    <lineage>
        <taxon>Bacteria</taxon>
        <taxon>Bacillati</taxon>
        <taxon>Bacillota</taxon>
        <taxon>Negativicutes</taxon>
        <taxon>Selenomonadales</taxon>
        <taxon>Selenomonadaceae</taxon>
        <taxon>Pectinatus</taxon>
    </lineage>
</organism>
<keyword evidence="3" id="KW-0511">Multifunctional enzyme</keyword>
<feature type="binding site" evidence="3">
    <location>
        <position position="289"/>
    </location>
    <ligand>
        <name>CTP</name>
        <dbReference type="ChEBI" id="CHEBI:37563"/>
    </ligand>
</feature>
<comment type="cofactor">
    <cofactor evidence="3">
        <name>Mg(2+)</name>
        <dbReference type="ChEBI" id="CHEBI:18420"/>
    </cofactor>
</comment>
<feature type="binding site" evidence="3">
    <location>
        <position position="279"/>
    </location>
    <ligand>
        <name>CTP</name>
        <dbReference type="ChEBI" id="CHEBI:37563"/>
    </ligand>
</feature>
<dbReference type="GO" id="GO:0010181">
    <property type="term" value="F:FMN binding"/>
    <property type="evidence" value="ECO:0007669"/>
    <property type="project" value="UniProtKB-UniRule"/>
</dbReference>